<evidence type="ECO:0000256" key="6">
    <source>
        <dbReference type="PROSITE-ProRule" id="PRU00196"/>
    </source>
</evidence>
<dbReference type="Gene3D" id="3.10.250.10">
    <property type="entry name" value="SRCR-like domain"/>
    <property type="match status" value="1"/>
</dbReference>
<dbReference type="PROSITE" id="PS00420">
    <property type="entry name" value="SRCR_1"/>
    <property type="match status" value="1"/>
</dbReference>
<feature type="domain" description="ZP" evidence="8">
    <location>
        <begin position="142"/>
        <end position="459"/>
    </location>
</feature>
<keyword evidence="3" id="KW-0677">Repeat</keyword>
<evidence type="ECO:0000256" key="5">
    <source>
        <dbReference type="ARBA" id="ARBA00023180"/>
    </source>
</evidence>
<evidence type="ECO:0000313" key="9">
    <source>
        <dbReference type="Ensembl" id="ENSSORP00005000841.1"/>
    </source>
</evidence>
<dbReference type="InterPro" id="IPR001190">
    <property type="entry name" value="SRCR"/>
</dbReference>
<reference evidence="9" key="1">
    <citation type="submission" date="2019-06" db="EMBL/GenBank/DDBJ databases">
        <authorList>
            <consortium name="Wellcome Sanger Institute Data Sharing"/>
        </authorList>
    </citation>
    <scope>NUCLEOTIDE SEQUENCE [LARGE SCALE GENOMIC DNA]</scope>
</reference>
<dbReference type="InParanoid" id="A0A672YD73"/>
<keyword evidence="2" id="KW-0732">Signal</keyword>
<dbReference type="FunCoup" id="A0A672YD73">
    <property type="interactions" value="647"/>
</dbReference>
<evidence type="ECO:0000259" key="8">
    <source>
        <dbReference type="PROSITE" id="PS51034"/>
    </source>
</evidence>
<evidence type="ECO:0008006" key="11">
    <source>
        <dbReference type="Google" id="ProtNLM"/>
    </source>
</evidence>
<dbReference type="AlphaFoldDB" id="A0A672YD73"/>
<evidence type="ECO:0000256" key="2">
    <source>
        <dbReference type="ARBA" id="ARBA00022729"/>
    </source>
</evidence>
<sequence length="473" mass="52283">MHFYTGMCSFECLAPSSSSRSGASSRSVQFFCGGTRCPTGWDCIIRNGTSHCADPCEHYTVVDDAWRAIDYRYDGTRHCDKMVSWEGWYRMYLGGLNAQIPEKCIKKYMCGTYAPMWLTEPHPSQSGIVVQRSVCNTWVDRCCYYDSHKIYVKRCYERQTGGHFFIYGLKKPSMCDLAYCTVANSTAVEGEVRLVNGRNGSCSGRVEIFHSGRWGTVCDDGWNVANGQVVCRQLGCGRVLSAPSFAHFGQGTGPIWLDDVVCSGSESELTHTHAIYSNSLFVYPQNNASFIIPVSLPFSCAYPLDLDTSLDGAIKPLQPSGGISGLGHKARASMSLYRDSEYTSAYPAGLVNLPVGSPLYVGVTVEETDPVFVAVLEDCYSTYTPNPDDTVQFYLIQNKCPTDPQQVALTESGLSLQARFSALLFLPQGEYRPVYLHCHLSLCNPRSSHWRNSRSVSSSIPTKPLTIGPITCE</sequence>
<dbReference type="PANTHER" id="PTHR14002:SF20">
    <property type="entry name" value="ZONA PELLUCIDA-LIKE DOMAIN-CONTAINING PROTEIN 1"/>
    <property type="match status" value="1"/>
</dbReference>
<dbReference type="SUPFAM" id="SSF56487">
    <property type="entry name" value="SRCR-like"/>
    <property type="match status" value="1"/>
</dbReference>
<reference evidence="9" key="2">
    <citation type="submission" date="2025-08" db="UniProtKB">
        <authorList>
            <consortium name="Ensembl"/>
        </authorList>
    </citation>
    <scope>IDENTIFICATION</scope>
</reference>
<dbReference type="GO" id="GO:0016020">
    <property type="term" value="C:membrane"/>
    <property type="evidence" value="ECO:0007669"/>
    <property type="project" value="InterPro"/>
</dbReference>
<dbReference type="InterPro" id="IPR036772">
    <property type="entry name" value="SRCR-like_dom_sf"/>
</dbReference>
<dbReference type="SMART" id="SM00202">
    <property type="entry name" value="SR"/>
    <property type="match status" value="1"/>
</dbReference>
<dbReference type="InterPro" id="IPR001507">
    <property type="entry name" value="ZP_dom"/>
</dbReference>
<dbReference type="Pfam" id="PF00100">
    <property type="entry name" value="Zona_pellucida"/>
    <property type="match status" value="1"/>
</dbReference>
<dbReference type="Gene3D" id="2.60.40.4100">
    <property type="entry name" value="Zona pellucida, ZP-C domain"/>
    <property type="match status" value="1"/>
</dbReference>
<keyword evidence="4" id="KW-1015">Disulfide bond</keyword>
<dbReference type="Pfam" id="PF23283">
    <property type="entry name" value="D8C_UMOD"/>
    <property type="match status" value="1"/>
</dbReference>
<dbReference type="InterPro" id="IPR042235">
    <property type="entry name" value="ZP-C_dom"/>
</dbReference>
<organism evidence="9 10">
    <name type="scientific">Sphaeramia orbicularis</name>
    <name type="common">orbiculate cardinalfish</name>
    <dbReference type="NCBI Taxonomy" id="375764"/>
    <lineage>
        <taxon>Eukaryota</taxon>
        <taxon>Metazoa</taxon>
        <taxon>Chordata</taxon>
        <taxon>Craniata</taxon>
        <taxon>Vertebrata</taxon>
        <taxon>Euteleostomi</taxon>
        <taxon>Actinopterygii</taxon>
        <taxon>Neopterygii</taxon>
        <taxon>Teleostei</taxon>
        <taxon>Neoteleostei</taxon>
        <taxon>Acanthomorphata</taxon>
        <taxon>Gobiaria</taxon>
        <taxon>Kurtiformes</taxon>
        <taxon>Apogonoidei</taxon>
        <taxon>Apogonidae</taxon>
        <taxon>Apogoninae</taxon>
        <taxon>Sphaeramia</taxon>
    </lineage>
</organism>
<keyword evidence="1" id="KW-0245">EGF-like domain</keyword>
<keyword evidence="5" id="KW-0325">Glycoprotein</keyword>
<dbReference type="PRINTS" id="PR00258">
    <property type="entry name" value="SPERACTRCPTR"/>
</dbReference>
<protein>
    <recommendedName>
        <fullName evidence="11">ZP domain-containing protein</fullName>
    </recommendedName>
</protein>
<accession>A0A672YD73</accession>
<reference evidence="9" key="3">
    <citation type="submission" date="2025-09" db="UniProtKB">
        <authorList>
            <consortium name="Ensembl"/>
        </authorList>
    </citation>
    <scope>IDENTIFICATION</scope>
</reference>
<dbReference type="PANTHER" id="PTHR14002">
    <property type="entry name" value="ENDOGLIN/TGF-BETA RECEPTOR TYPE III"/>
    <property type="match status" value="1"/>
</dbReference>
<feature type="domain" description="SRCR" evidence="7">
    <location>
        <begin position="192"/>
        <end position="301"/>
    </location>
</feature>
<evidence type="ECO:0000256" key="1">
    <source>
        <dbReference type="ARBA" id="ARBA00022536"/>
    </source>
</evidence>
<dbReference type="SMART" id="SM00241">
    <property type="entry name" value="ZP"/>
    <property type="match status" value="1"/>
</dbReference>
<dbReference type="InterPro" id="IPR057774">
    <property type="entry name" value="D8C_UMOD/GP2/OIT3-like"/>
</dbReference>
<proteinExistence type="predicted"/>
<keyword evidence="10" id="KW-1185">Reference proteome</keyword>
<dbReference type="InterPro" id="IPR055355">
    <property type="entry name" value="ZP-C"/>
</dbReference>
<evidence type="ECO:0000313" key="10">
    <source>
        <dbReference type="Proteomes" id="UP000472271"/>
    </source>
</evidence>
<evidence type="ECO:0000259" key="7">
    <source>
        <dbReference type="PROSITE" id="PS50287"/>
    </source>
</evidence>
<dbReference type="FunFam" id="3.10.250.10:FF:000006">
    <property type="entry name" value="neurotrypsin isoform X2"/>
    <property type="match status" value="1"/>
</dbReference>
<comment type="caution">
    <text evidence="6">Lacks conserved residue(s) required for the propagation of feature annotation.</text>
</comment>
<dbReference type="Pfam" id="PF00530">
    <property type="entry name" value="SRCR"/>
    <property type="match status" value="1"/>
</dbReference>
<evidence type="ECO:0000256" key="4">
    <source>
        <dbReference type="ARBA" id="ARBA00023157"/>
    </source>
</evidence>
<name>A0A672YD73_9TELE</name>
<dbReference type="PROSITE" id="PS50287">
    <property type="entry name" value="SRCR_2"/>
    <property type="match status" value="1"/>
</dbReference>
<dbReference type="Proteomes" id="UP000472271">
    <property type="component" value="Chromosome 1"/>
</dbReference>
<evidence type="ECO:0000256" key="3">
    <source>
        <dbReference type="ARBA" id="ARBA00022737"/>
    </source>
</evidence>
<dbReference type="Ensembl" id="ENSSORT00005000869.1">
    <property type="protein sequence ID" value="ENSSORP00005000841.1"/>
    <property type="gene ID" value="ENSSORG00005000520.1"/>
</dbReference>
<dbReference type="PROSITE" id="PS51034">
    <property type="entry name" value="ZP_2"/>
    <property type="match status" value="1"/>
</dbReference>